<evidence type="ECO:0000256" key="1">
    <source>
        <dbReference type="ARBA" id="ARBA00022801"/>
    </source>
</evidence>
<dbReference type="GO" id="GO:0016787">
    <property type="term" value="F:hydrolase activity"/>
    <property type="evidence" value="ECO:0007669"/>
    <property type="project" value="UniProtKB-KW"/>
</dbReference>
<name>A0A1X7IZB6_9BACL</name>
<dbReference type="PROSITE" id="PS51462">
    <property type="entry name" value="NUDIX"/>
    <property type="match status" value="1"/>
</dbReference>
<dbReference type="Gene3D" id="3.90.79.10">
    <property type="entry name" value="Nucleoside Triphosphate Pyrophosphohydrolase"/>
    <property type="match status" value="1"/>
</dbReference>
<dbReference type="STRING" id="1852522.SAMN06295960_1010"/>
<dbReference type="InterPro" id="IPR020084">
    <property type="entry name" value="NUDIX_hydrolase_CS"/>
</dbReference>
<dbReference type="AlphaFoldDB" id="A0A1X7IZB6"/>
<dbReference type="SUPFAM" id="SSF55811">
    <property type="entry name" value="Nudix"/>
    <property type="match status" value="1"/>
</dbReference>
<dbReference type="InterPro" id="IPR015797">
    <property type="entry name" value="NUDIX_hydrolase-like_dom_sf"/>
</dbReference>
<dbReference type="Proteomes" id="UP000193834">
    <property type="component" value="Unassembled WGS sequence"/>
</dbReference>
<reference evidence="3 4" key="1">
    <citation type="submission" date="2017-04" db="EMBL/GenBank/DDBJ databases">
        <authorList>
            <person name="Afonso C.L."/>
            <person name="Miller P.J."/>
            <person name="Scott M.A."/>
            <person name="Spackman E."/>
            <person name="Goraichik I."/>
            <person name="Dimitrov K.M."/>
            <person name="Suarez D.L."/>
            <person name="Swayne D.E."/>
        </authorList>
    </citation>
    <scope>NUCLEOTIDE SEQUENCE [LARGE SCALE GENOMIC DNA]</scope>
    <source>
        <strain evidence="3 4">11</strain>
    </source>
</reference>
<keyword evidence="1" id="KW-0378">Hydrolase</keyword>
<evidence type="ECO:0000313" key="4">
    <source>
        <dbReference type="Proteomes" id="UP000193834"/>
    </source>
</evidence>
<evidence type="ECO:0000259" key="2">
    <source>
        <dbReference type="PROSITE" id="PS51462"/>
    </source>
</evidence>
<accession>A0A1X7IZB6</accession>
<dbReference type="InterPro" id="IPR000086">
    <property type="entry name" value="NUDIX_hydrolase_dom"/>
</dbReference>
<dbReference type="CDD" id="cd02883">
    <property type="entry name" value="NUDIX_Hydrolase"/>
    <property type="match status" value="1"/>
</dbReference>
<keyword evidence="4" id="KW-1185">Reference proteome</keyword>
<dbReference type="RefSeq" id="WP_085493204.1">
    <property type="nucleotide sequence ID" value="NZ_FXAZ01000001.1"/>
</dbReference>
<gene>
    <name evidence="3" type="ORF">SAMN06295960_1010</name>
</gene>
<dbReference type="Pfam" id="PF00293">
    <property type="entry name" value="NUDIX"/>
    <property type="match status" value="1"/>
</dbReference>
<feature type="domain" description="Nudix hydrolase" evidence="2">
    <location>
        <begin position="35"/>
        <end position="172"/>
    </location>
</feature>
<protein>
    <submittedName>
        <fullName evidence="3">ADP-ribose pyrophosphatase YjhB, NUDIX family</fullName>
    </submittedName>
</protein>
<sequence>MTQKGHLKPYPTLNQPIHWGDITACFSLATSIDEALVSNASIIPMVGDRYVIIQLDNGKWELPGGTLEPKETYLECVRREVAEEIGATLINYQVFGLFDCMSAAVQPYRPHIPHPRFLRVVGFGEVRIVGKPLNPADGEQVVNVEVVTIEEAVERFESIARYDIAELYTLAHQIRTS</sequence>
<dbReference type="EMBL" id="FXAZ01000001">
    <property type="protein sequence ID" value="SMG20210.1"/>
    <property type="molecule type" value="Genomic_DNA"/>
</dbReference>
<organism evidence="3 4">
    <name type="scientific">Paenibacillus aquistagni</name>
    <dbReference type="NCBI Taxonomy" id="1852522"/>
    <lineage>
        <taxon>Bacteria</taxon>
        <taxon>Bacillati</taxon>
        <taxon>Bacillota</taxon>
        <taxon>Bacilli</taxon>
        <taxon>Bacillales</taxon>
        <taxon>Paenibacillaceae</taxon>
        <taxon>Paenibacillus</taxon>
    </lineage>
</organism>
<dbReference type="PROSITE" id="PS00893">
    <property type="entry name" value="NUDIX_BOX"/>
    <property type="match status" value="1"/>
</dbReference>
<evidence type="ECO:0000313" key="3">
    <source>
        <dbReference type="EMBL" id="SMG20210.1"/>
    </source>
</evidence>
<dbReference type="OrthoDB" id="3689607at2"/>
<proteinExistence type="predicted"/>